<dbReference type="PROSITE" id="PS00615">
    <property type="entry name" value="C_TYPE_LECTIN_1"/>
    <property type="match status" value="1"/>
</dbReference>
<keyword evidence="12" id="KW-0654">Proteoglycan</keyword>
<accession>A0AA97KKF3</accession>
<evidence type="ECO:0000313" key="28">
    <source>
        <dbReference type="Proteomes" id="UP001190640"/>
    </source>
</evidence>
<evidence type="ECO:0000256" key="4">
    <source>
        <dbReference type="ARBA" id="ARBA00022530"/>
    </source>
</evidence>
<feature type="domain" description="EGF-like" evidence="23">
    <location>
        <begin position="1552"/>
        <end position="1588"/>
    </location>
</feature>
<evidence type="ECO:0000256" key="5">
    <source>
        <dbReference type="ARBA" id="ARBA00022536"/>
    </source>
</evidence>
<dbReference type="SUPFAM" id="SSF48726">
    <property type="entry name" value="Immunoglobulin"/>
    <property type="match status" value="1"/>
</dbReference>
<dbReference type="SUPFAM" id="SSF57535">
    <property type="entry name" value="Complement control module/SCR domain"/>
    <property type="match status" value="1"/>
</dbReference>
<feature type="region of interest" description="Disordered" evidence="21">
    <location>
        <begin position="1414"/>
        <end position="1480"/>
    </location>
</feature>
<dbReference type="PANTHER" id="PTHR22804">
    <property type="entry name" value="AGGRECAN/VERSICAN PROTEOGLYCAN"/>
    <property type="match status" value="1"/>
</dbReference>
<dbReference type="PROSITE" id="PS00022">
    <property type="entry name" value="EGF_1"/>
    <property type="match status" value="1"/>
</dbReference>
<evidence type="ECO:0000259" key="24">
    <source>
        <dbReference type="PROSITE" id="PS50041"/>
    </source>
</evidence>
<protein>
    <recommendedName>
        <fullName evidence="16">Aggrecan core protein</fullName>
    </recommendedName>
    <alternativeName>
        <fullName evidence="17">Cartilage-specific proteoglycan core protein</fullName>
    </alternativeName>
</protein>
<dbReference type="CDD" id="cd03588">
    <property type="entry name" value="CLECT_CSPGs"/>
    <property type="match status" value="1"/>
</dbReference>
<dbReference type="PROSITE" id="PS50835">
    <property type="entry name" value="IG_LIKE"/>
    <property type="match status" value="1"/>
</dbReference>
<dbReference type="InterPro" id="IPR001304">
    <property type="entry name" value="C-type_lectin-like"/>
</dbReference>
<evidence type="ECO:0000256" key="13">
    <source>
        <dbReference type="ARBA" id="ARBA00023157"/>
    </source>
</evidence>
<dbReference type="PANTHER" id="PTHR22804:SF54">
    <property type="match status" value="1"/>
</dbReference>
<keyword evidence="15" id="KW-0393">Immunoglobulin domain</keyword>
<dbReference type="PROSITE" id="PS50923">
    <property type="entry name" value="SUSHI"/>
    <property type="match status" value="1"/>
</dbReference>
<evidence type="ECO:0000256" key="6">
    <source>
        <dbReference type="ARBA" id="ARBA00022659"/>
    </source>
</evidence>
<feature type="domain" description="Ig-like" evidence="25">
    <location>
        <begin position="34"/>
        <end position="149"/>
    </location>
</feature>
<dbReference type="GO" id="GO:0002052">
    <property type="term" value="P:positive regulation of neuroblast proliferation"/>
    <property type="evidence" value="ECO:0007669"/>
    <property type="project" value="TreeGrafter"/>
</dbReference>
<dbReference type="CDD" id="cd00033">
    <property type="entry name" value="CCP"/>
    <property type="match status" value="1"/>
</dbReference>
<feature type="disulfide bond" evidence="19">
    <location>
        <begin position="1750"/>
        <end position="1777"/>
    </location>
</feature>
<dbReference type="InterPro" id="IPR003599">
    <property type="entry name" value="Ig_sub"/>
</dbReference>
<feature type="disulfide bond" evidence="20">
    <location>
        <begin position="199"/>
        <end position="220"/>
    </location>
</feature>
<feature type="region of interest" description="Disordered" evidence="21">
    <location>
        <begin position="1307"/>
        <end position="1378"/>
    </location>
</feature>
<dbReference type="GO" id="GO:0010001">
    <property type="term" value="P:glial cell differentiation"/>
    <property type="evidence" value="ECO:0007669"/>
    <property type="project" value="TreeGrafter"/>
</dbReference>
<dbReference type="GO" id="GO:0007155">
    <property type="term" value="P:cell adhesion"/>
    <property type="evidence" value="ECO:0007669"/>
    <property type="project" value="InterPro"/>
</dbReference>
<feature type="disulfide bond" evidence="19">
    <location>
        <begin position="1721"/>
        <end position="1764"/>
    </location>
</feature>
<evidence type="ECO:0000259" key="26">
    <source>
        <dbReference type="PROSITE" id="PS50923"/>
    </source>
</evidence>
<feature type="domain" description="Link" evidence="27">
    <location>
        <begin position="616"/>
        <end position="712"/>
    </location>
</feature>
<gene>
    <name evidence="29" type="primary">ACAN</name>
</gene>
<dbReference type="InterPro" id="IPR016187">
    <property type="entry name" value="CTDL_fold"/>
</dbReference>
<feature type="region of interest" description="Disordered" evidence="21">
    <location>
        <begin position="1784"/>
        <end position="1808"/>
    </location>
</feature>
<dbReference type="GO" id="GO:0005509">
    <property type="term" value="F:calcium ion binding"/>
    <property type="evidence" value="ECO:0007669"/>
    <property type="project" value="InterPro"/>
</dbReference>
<dbReference type="CTD" id="176"/>
<dbReference type="Pfam" id="PF00059">
    <property type="entry name" value="Lectin_C"/>
    <property type="match status" value="1"/>
</dbReference>
<dbReference type="SMART" id="SM00409">
    <property type="entry name" value="IG"/>
    <property type="match status" value="1"/>
</dbReference>
<dbReference type="InterPro" id="IPR016186">
    <property type="entry name" value="C-type_lectin-like/link_sf"/>
</dbReference>
<keyword evidence="8 22" id="KW-0732">Signal</keyword>
<feature type="disulfide bond" evidence="20">
    <location>
        <begin position="297"/>
        <end position="318"/>
    </location>
</feature>
<feature type="compositionally biased region" description="Polar residues" evidence="21">
    <location>
        <begin position="1336"/>
        <end position="1349"/>
    </location>
</feature>
<dbReference type="InterPro" id="IPR050691">
    <property type="entry name" value="Hyaluronan_bind_Proteoglycan"/>
</dbReference>
<dbReference type="InterPro" id="IPR033987">
    <property type="entry name" value="CSPG_CTLD"/>
</dbReference>
<evidence type="ECO:0000259" key="27">
    <source>
        <dbReference type="PROSITE" id="PS50963"/>
    </source>
</evidence>
<dbReference type="PROSITE" id="PS00290">
    <property type="entry name" value="IG_MHC"/>
    <property type="match status" value="1"/>
</dbReference>
<comment type="subcellular location">
    <subcellularLocation>
        <location evidence="1">Secreted</location>
        <location evidence="1">Extracellular space</location>
        <location evidence="1">Extracellular matrix</location>
    </subcellularLocation>
</comment>
<dbReference type="SMART" id="SM00034">
    <property type="entry name" value="CLECT"/>
    <property type="match status" value="1"/>
</dbReference>
<evidence type="ECO:0000256" key="21">
    <source>
        <dbReference type="SAM" id="MobiDB-lite"/>
    </source>
</evidence>
<dbReference type="SMART" id="SM00406">
    <property type="entry name" value="IGv"/>
    <property type="match status" value="1"/>
</dbReference>
<keyword evidence="28" id="KW-1185">Reference proteome</keyword>
<dbReference type="SMART" id="SM00032">
    <property type="entry name" value="CCP"/>
    <property type="match status" value="1"/>
</dbReference>
<evidence type="ECO:0000256" key="12">
    <source>
        <dbReference type="ARBA" id="ARBA00022974"/>
    </source>
</evidence>
<keyword evidence="9" id="KW-0430">Lectin</keyword>
<evidence type="ECO:0000256" key="3">
    <source>
        <dbReference type="ARBA" id="ARBA00022525"/>
    </source>
</evidence>
<dbReference type="GeneID" id="129345251"/>
<reference evidence="29" key="1">
    <citation type="submission" date="2025-08" db="UniProtKB">
        <authorList>
            <consortium name="RefSeq"/>
        </authorList>
    </citation>
    <scope>IDENTIFICATION</scope>
    <source>
        <tissue evidence="29">Blood</tissue>
    </source>
</reference>
<dbReference type="PROSITE" id="PS50041">
    <property type="entry name" value="C_TYPE_LECTIN_2"/>
    <property type="match status" value="1"/>
</dbReference>
<keyword evidence="3" id="KW-0964">Secreted</keyword>
<evidence type="ECO:0000256" key="22">
    <source>
        <dbReference type="SAM" id="SignalP"/>
    </source>
</evidence>
<keyword evidence="4" id="KW-0272">Extracellular matrix</keyword>
<dbReference type="FunFam" id="2.10.70.10:FF:000003">
    <property type="entry name" value="Versican core protein"/>
    <property type="match status" value="1"/>
</dbReference>
<dbReference type="GO" id="GO:0005615">
    <property type="term" value="C:extracellular space"/>
    <property type="evidence" value="ECO:0007669"/>
    <property type="project" value="TreeGrafter"/>
</dbReference>
<feature type="disulfide bond" evidence="20">
    <location>
        <begin position="561"/>
        <end position="582"/>
    </location>
</feature>
<evidence type="ECO:0000256" key="8">
    <source>
        <dbReference type="ARBA" id="ARBA00022729"/>
    </source>
</evidence>
<dbReference type="InterPro" id="IPR003006">
    <property type="entry name" value="Ig/MHC_CS"/>
</dbReference>
<dbReference type="SUPFAM" id="SSF56436">
    <property type="entry name" value="C-type lectin-like"/>
    <property type="match status" value="5"/>
</dbReference>
<dbReference type="Gene3D" id="3.10.100.10">
    <property type="entry name" value="Mannose-Binding Protein A, subunit A"/>
    <property type="match status" value="5"/>
</dbReference>
<dbReference type="Pfam" id="PF07686">
    <property type="entry name" value="V-set"/>
    <property type="match status" value="1"/>
</dbReference>
<feature type="signal peptide" evidence="22">
    <location>
        <begin position="1"/>
        <end position="17"/>
    </location>
</feature>
<dbReference type="InterPro" id="IPR018378">
    <property type="entry name" value="C-type_lectin_CS"/>
</dbReference>
<dbReference type="GO" id="GO:0007417">
    <property type="term" value="P:central nervous system development"/>
    <property type="evidence" value="ECO:0007669"/>
    <property type="project" value="TreeGrafter"/>
</dbReference>
<sequence length="1808" mass="194377">MTTLLLIFVSLRVITAAISVEVLDHGATLSVSIPLRSPLRVPLGHTLTIPCYYIDTLEHVTTSPSTAPLSPRIKWSRLSEDKQVVLLVAIDGHVRINTAYQEVVSLPNYPAIPGDATLEIKALRSNDTGTYRCEVIHGIEDSQDTVEVKVKGIVFHYRAISTRYTLDFAKAKQACIQNSAVIATPEQLQAAYDDGFDQCDAGWLADQTVRYPMHHPREGCYGDKDEFPGVRTYGIRETDETYDVYCYAEEMEGKVFYATSPEKFTFPEAAEKCHSLGARLATTGELYLAWKDGMDVCSAGWLADRSVRYPISKARPNCGGNLVGVRTVYLYDNQTGYPHPHTRYDAICYTGDDIDTIIHENFTDETIGELGSGFTIQTVTQTDVELYFPRNVTEEEARGSVATLEPIDFTATASELDEALTATPDLFATDFTDEAENRTEVGIWESLENATVSILDTLFTTDTPEVSSVEDTLWATATPELESASPFTVEEQIVPGTAAPDIGHIPRQPVSFTGTVFHYRPSTDRYSLTFVKAQQACLDNNAVIATPEQLQAAYEAGYDQCDAGWLRDQSVRYPIVVPRSKCEGDKDDVPGVRTYGMRPASEMFDVYCYVDRLNGEVFFATRPEQFTFLEAQEYCESQNATLASTGQLYAAWKLGLDNCRAGWLSDGSLRYPIVTPRPACGGDKPGVRTTYLYPNQTGFPDVQSKHHAFCFRAVPSLYEDIEEDLIAAQVVPGVEEVPSGEETTVEMEFATDLENQTEWGTEVFPTNISLIYVSPSAVSPIDVDEISAEVPITETSASGWTSGAPDISGMFEPSGEPPIFSGFPSGAPDFSGLPSGESGLPSGDLSGLPSGIIEVSILPSGDEELSGIGSGILDHREIIPGLQEGKGIPEISGLPSGFSGEGSGVDVFSGLPSGEFDYSGLTSGFPTVSLVNATLVEVVPTETEKEMEGKGTIMLGKDGELSGFPSAEWDISGITSGLPSGDDISGIPDISGFSSGLDMSGELSGIPDISGLPSGLDTDGQPSGLPDISGLSPETDLSGVPFGIPDISGFVDLSGLGSGVDGSGEPSGVTFIGTDLFEVTTPSPKEEEGKGFVEISGLPSGDDDTSGTVSGILDLSGQPSGQIDFSGWSSGVHEVSGLPSGLTDISGESSGIGHIGGLPSGVYDYSGLPSGFPTISLVDTTLVEVATQPSVAQEAGEGTSGILEFSGFPSGETSGDAHDVTTVSGLPSGAVDISGTSSGIPYFSGEIAGVTDLSGETSAIDGTSHETSGIPEVTLVTSDLVEAVTEPTVSQELAGGTEAMHPHFPETSGEASTFSGETSAYPESTVKPPEYPETSGEASTFSGETSAYPESTIKPPEYPETSGEASMFSGETSAYPESTIKPPEYHETSGETSTFHEGSVETSTVHEISGEALALPESHPETSTFYETGSSETSAIPESQPETSGVPFISGLPSEQYEERREIHGDSSGPPPHPVSDGPEETFLTDVLLSTSDPDSERGKSPEDTQVETEAYTRVLSETEGAVVPEFPVTPPAATDALPEVSPEVIAPTAEDIDECHSSPCLNGATCVDGIHTFKCLCLPSYGGDLCDIDLAECEVGWTKFQGNCYKYFEERHTWVDAENLCREHQSHLSSIITPEEQEFVNNNAQDYQWIGLSDRAVEHDFRWSDGHSLQYENWRPNQPDNFFATGEDCVVMIWHEKGEWNDVPCNYHLPFTCKKGTVACGNPPAVENARHFGKKKDRYEINSMVRYQCNQGFLQRHVPTIRCQPNGQWEEPRIACIDPSTYKHRLHKRSPRSRSRTNRGKAQRTAH</sequence>
<evidence type="ECO:0000259" key="25">
    <source>
        <dbReference type="PROSITE" id="PS50835"/>
    </source>
</evidence>
<dbReference type="InterPro" id="IPR000436">
    <property type="entry name" value="Sushi_SCR_CCP_dom"/>
</dbReference>
<comment type="similarity">
    <text evidence="2">Belongs to the aggrecan/versican proteoglycan family.</text>
</comment>
<dbReference type="InterPro" id="IPR018097">
    <property type="entry name" value="EGF_Ca-bd_CS"/>
</dbReference>
<dbReference type="FunFam" id="3.10.100.10:FF:000009">
    <property type="entry name" value="Aggrecan core protein"/>
    <property type="match status" value="1"/>
</dbReference>
<evidence type="ECO:0000256" key="1">
    <source>
        <dbReference type="ARBA" id="ARBA00004498"/>
    </source>
</evidence>
<feature type="compositionally biased region" description="Polar residues" evidence="21">
    <location>
        <begin position="1421"/>
        <end position="1443"/>
    </location>
</feature>
<feature type="domain" description="Link" evidence="27">
    <location>
        <begin position="515"/>
        <end position="610"/>
    </location>
</feature>
<dbReference type="InterPro" id="IPR013783">
    <property type="entry name" value="Ig-like_fold"/>
</dbReference>
<evidence type="ECO:0000256" key="17">
    <source>
        <dbReference type="ARBA" id="ARBA00042947"/>
    </source>
</evidence>
<keyword evidence="13 18" id="KW-1015">Disulfide bond</keyword>
<dbReference type="RefSeq" id="XP_054858268.1">
    <property type="nucleotide sequence ID" value="XM_055002293.1"/>
</dbReference>
<dbReference type="InterPro" id="IPR001881">
    <property type="entry name" value="EGF-like_Ca-bd_dom"/>
</dbReference>
<dbReference type="FunFam" id="2.10.25.10:FF:000006">
    <property type="entry name" value="Versican core protein-like isoform 1"/>
    <property type="match status" value="1"/>
</dbReference>
<dbReference type="PROSITE" id="PS00010">
    <property type="entry name" value="ASX_HYDROXYL"/>
    <property type="match status" value="1"/>
</dbReference>
<keyword evidence="7" id="KW-0479">Metal-binding</keyword>
<dbReference type="PROSITE" id="PS01187">
    <property type="entry name" value="EGF_CA"/>
    <property type="match status" value="1"/>
</dbReference>
<dbReference type="PROSITE" id="PS01241">
    <property type="entry name" value="LINK_1"/>
    <property type="match status" value="2"/>
</dbReference>
<dbReference type="SMART" id="SM00445">
    <property type="entry name" value="LINK"/>
    <property type="match status" value="4"/>
</dbReference>
<dbReference type="GO" id="GO:0005540">
    <property type="term" value="F:hyaluronic acid binding"/>
    <property type="evidence" value="ECO:0007669"/>
    <property type="project" value="InterPro"/>
</dbReference>
<dbReference type="SMART" id="SM00179">
    <property type="entry name" value="EGF_CA"/>
    <property type="match status" value="1"/>
</dbReference>
<dbReference type="InterPro" id="IPR007110">
    <property type="entry name" value="Ig-like_dom"/>
</dbReference>
<feature type="compositionally biased region" description="Polar residues" evidence="21">
    <location>
        <begin position="1309"/>
        <end position="1322"/>
    </location>
</feature>
<dbReference type="CDD" id="cd00054">
    <property type="entry name" value="EGF_CA"/>
    <property type="match status" value="1"/>
</dbReference>
<dbReference type="PROSITE" id="PS50026">
    <property type="entry name" value="EGF_3"/>
    <property type="match status" value="1"/>
</dbReference>
<dbReference type="GO" id="GO:0045202">
    <property type="term" value="C:synapse"/>
    <property type="evidence" value="ECO:0007669"/>
    <property type="project" value="TreeGrafter"/>
</dbReference>
<dbReference type="GO" id="GO:0072534">
    <property type="term" value="C:perineuronal net"/>
    <property type="evidence" value="ECO:0007669"/>
    <property type="project" value="TreeGrafter"/>
</dbReference>
<dbReference type="InterPro" id="IPR000152">
    <property type="entry name" value="EGF-type_Asp/Asn_hydroxyl_site"/>
</dbReference>
<dbReference type="GO" id="GO:0030246">
    <property type="term" value="F:carbohydrate binding"/>
    <property type="evidence" value="ECO:0007669"/>
    <property type="project" value="UniProtKB-KW"/>
</dbReference>
<feature type="domain" description="Link" evidence="27">
    <location>
        <begin position="153"/>
        <end position="248"/>
    </location>
</feature>
<dbReference type="KEGG" id="emc:129345251"/>
<dbReference type="FunFam" id="3.10.100.10:FF:000003">
    <property type="entry name" value="Versican core protein"/>
    <property type="match status" value="1"/>
</dbReference>
<name>A0AA97KKF3_EUBMA</name>
<keyword evidence="10" id="KW-0677">Repeat</keyword>
<dbReference type="GO" id="GO:0001501">
    <property type="term" value="P:skeletal system development"/>
    <property type="evidence" value="ECO:0007669"/>
    <property type="project" value="TreeGrafter"/>
</dbReference>
<feature type="chain" id="PRO_5041683115" description="Aggrecan core protein" evidence="22">
    <location>
        <begin position="18"/>
        <end position="1808"/>
    </location>
</feature>
<dbReference type="InterPro" id="IPR000538">
    <property type="entry name" value="Link_dom"/>
</dbReference>
<dbReference type="InterPro" id="IPR013106">
    <property type="entry name" value="Ig_V-set"/>
</dbReference>
<keyword evidence="11" id="KW-0106">Calcium</keyword>
<keyword evidence="14" id="KW-0325">Glycoprotein</keyword>
<dbReference type="PROSITE" id="PS50963">
    <property type="entry name" value="LINK_2"/>
    <property type="match status" value="4"/>
</dbReference>
<dbReference type="Proteomes" id="UP001190640">
    <property type="component" value="Chromosome 18"/>
</dbReference>
<dbReference type="SMART" id="SM00181">
    <property type="entry name" value="EGF"/>
    <property type="match status" value="1"/>
</dbReference>
<dbReference type="InterPro" id="IPR000742">
    <property type="entry name" value="EGF"/>
</dbReference>
<evidence type="ECO:0000256" key="9">
    <source>
        <dbReference type="ARBA" id="ARBA00022734"/>
    </source>
</evidence>
<feature type="disulfide bond" evidence="18">
    <location>
        <begin position="1578"/>
        <end position="1587"/>
    </location>
</feature>
<feature type="domain" description="C-type lectin" evidence="24">
    <location>
        <begin position="1601"/>
        <end position="1715"/>
    </location>
</feature>
<dbReference type="Gene3D" id="2.10.70.10">
    <property type="entry name" value="Complement Module, domain 1"/>
    <property type="match status" value="1"/>
</dbReference>
<dbReference type="Pfam" id="PF00193">
    <property type="entry name" value="Xlink"/>
    <property type="match status" value="4"/>
</dbReference>
<evidence type="ECO:0000256" key="14">
    <source>
        <dbReference type="ARBA" id="ARBA00023180"/>
    </source>
</evidence>
<dbReference type="InterPro" id="IPR035976">
    <property type="entry name" value="Sushi/SCR/CCP_sf"/>
</dbReference>
<organism evidence="28 29">
    <name type="scientific">Eublepharis macularius</name>
    <name type="common">Leopard gecko</name>
    <name type="synonym">Cyrtodactylus macularius</name>
    <dbReference type="NCBI Taxonomy" id="481883"/>
    <lineage>
        <taxon>Eukaryota</taxon>
        <taxon>Metazoa</taxon>
        <taxon>Chordata</taxon>
        <taxon>Craniata</taxon>
        <taxon>Vertebrata</taxon>
        <taxon>Euteleostomi</taxon>
        <taxon>Lepidosauria</taxon>
        <taxon>Squamata</taxon>
        <taxon>Bifurcata</taxon>
        <taxon>Gekkota</taxon>
        <taxon>Eublepharidae</taxon>
        <taxon>Eublepharinae</taxon>
        <taxon>Eublepharis</taxon>
    </lineage>
</organism>
<evidence type="ECO:0000256" key="7">
    <source>
        <dbReference type="ARBA" id="ARBA00022723"/>
    </source>
</evidence>
<dbReference type="InterPro" id="IPR036179">
    <property type="entry name" value="Ig-like_dom_sf"/>
</dbReference>
<dbReference type="Gene3D" id="2.60.40.10">
    <property type="entry name" value="Immunoglobulins"/>
    <property type="match status" value="1"/>
</dbReference>
<comment type="caution">
    <text evidence="18">Lacks conserved residue(s) required for the propagation of feature annotation.</text>
</comment>
<feature type="domain" description="Sushi" evidence="26">
    <location>
        <begin position="1719"/>
        <end position="1779"/>
    </location>
</feature>
<evidence type="ECO:0000256" key="15">
    <source>
        <dbReference type="ARBA" id="ARBA00023319"/>
    </source>
</evidence>
<proteinExistence type="inferred from homology"/>
<evidence type="ECO:0000256" key="11">
    <source>
        <dbReference type="ARBA" id="ARBA00022837"/>
    </source>
</evidence>
<evidence type="ECO:0000256" key="16">
    <source>
        <dbReference type="ARBA" id="ARBA00039399"/>
    </source>
</evidence>
<evidence type="ECO:0000256" key="19">
    <source>
        <dbReference type="PROSITE-ProRule" id="PRU00302"/>
    </source>
</evidence>
<evidence type="ECO:0000256" key="2">
    <source>
        <dbReference type="ARBA" id="ARBA00006838"/>
    </source>
</evidence>
<dbReference type="FunFam" id="3.10.100.10:FF:000011">
    <property type="entry name" value="Aggrecan core protein"/>
    <property type="match status" value="1"/>
</dbReference>
<dbReference type="FunFam" id="2.60.40.10:FF:000451">
    <property type="entry name" value="aggrecan core protein"/>
    <property type="match status" value="1"/>
</dbReference>
<keyword evidence="6 19" id="KW-0768">Sushi</keyword>
<evidence type="ECO:0000256" key="18">
    <source>
        <dbReference type="PROSITE-ProRule" id="PRU00076"/>
    </source>
</evidence>
<dbReference type="FunFam" id="3.10.100.10:FF:000002">
    <property type="entry name" value="Hyaluronan proteoglycan link protein 1"/>
    <property type="match status" value="2"/>
</dbReference>
<dbReference type="CDD" id="cd03517">
    <property type="entry name" value="Link_domain_CSPGs_modules_1_3"/>
    <property type="match status" value="2"/>
</dbReference>
<evidence type="ECO:0000256" key="10">
    <source>
        <dbReference type="ARBA" id="ARBA00022737"/>
    </source>
</evidence>
<dbReference type="Pfam" id="PF00084">
    <property type="entry name" value="Sushi"/>
    <property type="match status" value="1"/>
</dbReference>
<evidence type="ECO:0000256" key="20">
    <source>
        <dbReference type="PROSITE-ProRule" id="PRU00323"/>
    </source>
</evidence>
<dbReference type="PRINTS" id="PR01265">
    <property type="entry name" value="LINKMODULE"/>
</dbReference>
<dbReference type="CDD" id="cd03520">
    <property type="entry name" value="Link_domain_CSPGs_modules_2_4"/>
    <property type="match status" value="2"/>
</dbReference>
<evidence type="ECO:0000259" key="23">
    <source>
        <dbReference type="PROSITE" id="PS50026"/>
    </source>
</evidence>
<dbReference type="Pfam" id="PF00008">
    <property type="entry name" value="EGF"/>
    <property type="match status" value="1"/>
</dbReference>
<dbReference type="Gene3D" id="2.10.25.10">
    <property type="entry name" value="Laminin"/>
    <property type="match status" value="1"/>
</dbReference>
<keyword evidence="5 18" id="KW-0245">EGF-like domain</keyword>
<feature type="domain" description="Link" evidence="27">
    <location>
        <begin position="254"/>
        <end position="350"/>
    </location>
</feature>
<feature type="disulfide bond" evidence="20">
    <location>
        <begin position="659"/>
        <end position="680"/>
    </location>
</feature>
<evidence type="ECO:0000313" key="29">
    <source>
        <dbReference type="RefSeq" id="XP_054858268.1"/>
    </source>
</evidence>